<dbReference type="SUPFAM" id="SSF47240">
    <property type="entry name" value="Ferritin-like"/>
    <property type="match status" value="1"/>
</dbReference>
<reference evidence="4" key="1">
    <citation type="journal article" date="2001" name="Int. J. Syst. Evol. Microbiol.">
        <title>Methanofollis aquaemaris sp. nov., a methanogen isolated from an aquaculture fish pond.</title>
        <authorList>
            <person name="Lai M.C."/>
            <person name="Chen S.C."/>
        </authorList>
    </citation>
    <scope>NUCLEOTIDE SEQUENCE</scope>
    <source>
        <strain evidence="4">N2F9704</strain>
    </source>
</reference>
<dbReference type="GO" id="GO:0016491">
    <property type="term" value="F:oxidoreductase activity"/>
    <property type="evidence" value="ECO:0007669"/>
    <property type="project" value="InterPro"/>
</dbReference>
<dbReference type="CDD" id="cd00729">
    <property type="entry name" value="rubredoxin_SM"/>
    <property type="match status" value="1"/>
</dbReference>
<keyword evidence="1" id="KW-0813">Transport</keyword>
<dbReference type="InterPro" id="IPR012347">
    <property type="entry name" value="Ferritin-like"/>
</dbReference>
<accession>A0A8A3S7E7</accession>
<evidence type="ECO:0000313" key="4">
    <source>
        <dbReference type="EMBL" id="QSZ67590.1"/>
    </source>
</evidence>
<dbReference type="Gene3D" id="2.20.28.10">
    <property type="match status" value="1"/>
</dbReference>
<dbReference type="AlphaFoldDB" id="A0A8A3S7E7"/>
<proteinExistence type="predicted"/>
<evidence type="ECO:0000313" key="5">
    <source>
        <dbReference type="Proteomes" id="UP001042704"/>
    </source>
</evidence>
<dbReference type="Pfam" id="PF02915">
    <property type="entry name" value="Rubrerythrin"/>
    <property type="match status" value="1"/>
</dbReference>
<dbReference type="InterPro" id="IPR048574">
    <property type="entry name" value="RUBY_RBDX"/>
</dbReference>
<reference evidence="4" key="2">
    <citation type="submission" date="2019-02" db="EMBL/GenBank/DDBJ databases">
        <authorList>
            <person name="Chen S.-C."/>
            <person name="Chien H.-H."/>
            <person name="Lai M.-C."/>
        </authorList>
    </citation>
    <scope>NUCLEOTIDE SEQUENCE</scope>
    <source>
        <strain evidence="4">N2F9704</strain>
    </source>
</reference>
<dbReference type="PROSITE" id="PS50905">
    <property type="entry name" value="FERRITIN_LIKE"/>
    <property type="match status" value="1"/>
</dbReference>
<feature type="domain" description="Ferritin-like diiron" evidence="3">
    <location>
        <begin position="1"/>
        <end position="127"/>
    </location>
</feature>
<evidence type="ECO:0000259" key="3">
    <source>
        <dbReference type="PROSITE" id="PS50905"/>
    </source>
</evidence>
<dbReference type="InterPro" id="IPR003251">
    <property type="entry name" value="Rr_diiron-bd_dom"/>
</dbReference>
<dbReference type="KEGG" id="maqe:RJ40_08755"/>
<dbReference type="InterPro" id="IPR009040">
    <property type="entry name" value="Ferritin-like_diiron"/>
</dbReference>
<dbReference type="PANTHER" id="PTHR33746">
    <property type="entry name" value="RUBRERYTHRIN"/>
    <property type="match status" value="1"/>
</dbReference>
<dbReference type="Pfam" id="PF21349">
    <property type="entry name" value="RUBY_RBDX"/>
    <property type="match status" value="1"/>
</dbReference>
<dbReference type="InterPro" id="IPR009078">
    <property type="entry name" value="Ferritin-like_SF"/>
</dbReference>
<evidence type="ECO:0000256" key="1">
    <source>
        <dbReference type="ARBA" id="ARBA00022448"/>
    </source>
</evidence>
<organism evidence="4 5">
    <name type="scientific">Methanofollis aquaemaris</name>
    <dbReference type="NCBI Taxonomy" id="126734"/>
    <lineage>
        <taxon>Archaea</taxon>
        <taxon>Methanobacteriati</taxon>
        <taxon>Methanobacteriota</taxon>
        <taxon>Stenosarchaea group</taxon>
        <taxon>Methanomicrobia</taxon>
        <taxon>Methanomicrobiales</taxon>
        <taxon>Methanomicrobiaceae</taxon>
        <taxon>Methanofollis</taxon>
    </lineage>
</organism>
<keyword evidence="2" id="KW-0249">Electron transport</keyword>
<dbReference type="EMBL" id="CP036172">
    <property type="protein sequence ID" value="QSZ67590.1"/>
    <property type="molecule type" value="Genomic_DNA"/>
</dbReference>
<protein>
    <submittedName>
        <fullName evidence="4">Rubrerythrin family protein</fullName>
    </submittedName>
</protein>
<dbReference type="SUPFAM" id="SSF57802">
    <property type="entry name" value="Rubredoxin-like"/>
    <property type="match status" value="1"/>
</dbReference>
<gene>
    <name evidence="4" type="ORF">RJ40_08755</name>
</gene>
<evidence type="ECO:0000256" key="2">
    <source>
        <dbReference type="ARBA" id="ARBA00022982"/>
    </source>
</evidence>
<dbReference type="RefSeq" id="WP_265580491.1">
    <property type="nucleotide sequence ID" value="NZ_CP036172.1"/>
</dbReference>
<dbReference type="Gene3D" id="1.20.1260.10">
    <property type="match status" value="1"/>
</dbReference>
<dbReference type="GO" id="GO:0046872">
    <property type="term" value="F:metal ion binding"/>
    <property type="evidence" value="ECO:0007669"/>
    <property type="project" value="InterPro"/>
</dbReference>
<dbReference type="PANTHER" id="PTHR33746:SF4">
    <property type="entry name" value="RUBRERYTHRIN"/>
    <property type="match status" value="1"/>
</dbReference>
<sequence length="166" mass="18058">MATMENLKDAFAGESQANRKYQSFSEKADEEGFPNVARLYRAASRAEAIHARRELSVMGGVKSTAENLEGSIAGETEEFTEMYPGFIEEAKQEGNTEATVIFTHAMKAEQVHAGLYTKALEALQAGKDFEGVEVFLCPVCGNIEIGKPPERCPICGVPGAKFMTVE</sequence>
<dbReference type="Proteomes" id="UP001042704">
    <property type="component" value="Chromosome"/>
</dbReference>
<keyword evidence="5" id="KW-1185">Reference proteome</keyword>
<name>A0A8A3S7E7_9EURY</name>
<dbReference type="InterPro" id="IPR052753">
    <property type="entry name" value="Rbr2/Nigerythrin"/>
</dbReference>
<dbReference type="CDD" id="cd01041">
    <property type="entry name" value="Rubrerythrin"/>
    <property type="match status" value="1"/>
</dbReference>
<dbReference type="GeneID" id="76424452"/>